<comment type="miscellaneous">
    <text evidence="11">In the RecBCD complex, RecB has a slow 3'-5' helicase, an exonuclease activity and loads RecA onto ssDNA, RecD has a fast 5'-3' helicase activity, while RecC stimulates the ATPase and processivity of the RecB helicase and contributes to recognition of the Chi site.</text>
</comment>
<dbReference type="GO" id="GO:0000724">
    <property type="term" value="P:double-strand break repair via homologous recombination"/>
    <property type="evidence" value="ECO:0007669"/>
    <property type="project" value="UniProtKB-UniRule"/>
</dbReference>
<accession>J3TX94</accession>
<keyword evidence="1 11" id="KW-0540">Nuclease</keyword>
<dbReference type="InterPro" id="IPR027785">
    <property type="entry name" value="UvrD-like_helicase_C"/>
</dbReference>
<dbReference type="PATRIC" id="fig|1199245.3.peg.439"/>
<evidence type="ECO:0000256" key="2">
    <source>
        <dbReference type="ARBA" id="ARBA00022741"/>
    </source>
</evidence>
<name>J3TX94_9ENTR</name>
<dbReference type="GO" id="GO:0005524">
    <property type="term" value="F:ATP binding"/>
    <property type="evidence" value="ECO:0007669"/>
    <property type="project" value="UniProtKB-UniRule"/>
</dbReference>
<feature type="domain" description="RecBCD enzyme subunit RecD N-terminal" evidence="13">
    <location>
        <begin position="26"/>
        <end position="125"/>
    </location>
</feature>
<keyword evidence="5 11" id="KW-0347">Helicase</keyword>
<dbReference type="RefSeq" id="WP_014888058.1">
    <property type="nucleotide sequence ID" value="NC_018419.1"/>
</dbReference>
<evidence type="ECO:0000256" key="5">
    <source>
        <dbReference type="ARBA" id="ARBA00022806"/>
    </source>
</evidence>
<dbReference type="Pfam" id="PF13245">
    <property type="entry name" value="AAA_19"/>
    <property type="match status" value="1"/>
</dbReference>
<dbReference type="Gene3D" id="3.40.50.300">
    <property type="entry name" value="P-loop containing nucleotide triphosphate hydrolases"/>
    <property type="match status" value="3"/>
</dbReference>
<evidence type="ECO:0000256" key="7">
    <source>
        <dbReference type="ARBA" id="ARBA00022840"/>
    </source>
</evidence>
<evidence type="ECO:0000259" key="12">
    <source>
        <dbReference type="Pfam" id="PF13538"/>
    </source>
</evidence>
<keyword evidence="2 11" id="KW-0547">Nucleotide-binding</keyword>
<evidence type="ECO:0000256" key="8">
    <source>
        <dbReference type="ARBA" id="ARBA00023125"/>
    </source>
</evidence>
<proteinExistence type="inferred from homology"/>
<dbReference type="SUPFAM" id="SSF52540">
    <property type="entry name" value="P-loop containing nucleoside triphosphate hydrolases"/>
    <property type="match status" value="2"/>
</dbReference>
<evidence type="ECO:0000259" key="13">
    <source>
        <dbReference type="Pfam" id="PF21185"/>
    </source>
</evidence>
<keyword evidence="8 11" id="KW-0238">DNA-binding</keyword>
<dbReference type="AlphaFoldDB" id="J3TX94"/>
<protein>
    <recommendedName>
        <fullName evidence="11">RecBCD enzyme subunit RecD</fullName>
        <ecNumber evidence="11">5.6.2.3</ecNumber>
    </recommendedName>
    <alternativeName>
        <fullName evidence="11">DNA 5'-3' helicase subunit RecD</fullName>
    </alternativeName>
    <alternativeName>
        <fullName evidence="11">Exonuclease V subunit RecD</fullName>
        <shortName evidence="11">ExoV subunit RecD</shortName>
    </alternativeName>
    <alternativeName>
        <fullName evidence="11">Helicase/nuclease RecBCD subunit RecD</fullName>
    </alternativeName>
</protein>
<keyword evidence="10 11" id="KW-0413">Isomerase</keyword>
<sequence>MATAYSPHTKGFLMEDILSEAKSLFLFRPLDVHFSRMLATHAEPALMLASACLSAYAGAGHVCLPLTLLMPGKLFENRMPTLAQQAWLCAGGLSLHEWQRHLLASNAVSDGSCPTPLVLDRQRLYLHRTWEDECTVAKFFNQMRTELVINDETTIASLLARYFPGKKAVIDWQKIAAAVAITRPVSVISGGPGTGKTFIVAKLLTALLQLSSGGRQRMMMAAPTGKAAARLSTSLGLALQRLRLTEEQRQCLPREAITLHRLLGARRNSQRLQYHRGNPLHLDALIIDEASMVDLPMMANLISALLPKTRVIFLGDRYQLSSVEAGAVLGDLCHFSDAGYSLSRCAELERLTGAPLPACSNSGGYGVADSLCLLRKSYRFNERSGIGQLANAVNTGNASAALALLHAGTVKDVVYSQLRGEAEYQRMIDDCVDGYREYWKRVWNHDSPAEILDAFNHFRLLCALREGPFGVSGLNERIEHALVRSGLLVLGSTGRYYAGRPVMILHNAPTLGLYNGDIGILLWDQKKILRGYFSLPDGDVKTAHLRQLPEHETAFAMTVHKSQGSEFHCTALALPSQSFPVLTRELLYTAVTRARERLSLYATDEVLQYAIATKTQRCSGLIERLADGETAFPSSSKIC</sequence>
<dbReference type="InterPro" id="IPR041851">
    <property type="entry name" value="RecD_N_sf"/>
</dbReference>
<evidence type="ECO:0000256" key="4">
    <source>
        <dbReference type="ARBA" id="ARBA00022801"/>
    </source>
</evidence>
<dbReference type="PANTHER" id="PTHR43788:SF6">
    <property type="entry name" value="DNA HELICASE B"/>
    <property type="match status" value="1"/>
</dbReference>
<dbReference type="Gene3D" id="1.10.10.1020">
    <property type="entry name" value="RecBCD complex, subunit RecD, N-terminal domain"/>
    <property type="match status" value="1"/>
</dbReference>
<dbReference type="GO" id="GO:0008854">
    <property type="term" value="F:exodeoxyribonuclease V activity"/>
    <property type="evidence" value="ECO:0007669"/>
    <property type="project" value="InterPro"/>
</dbReference>
<dbReference type="STRING" id="1199245.A359_03650"/>
<dbReference type="HAMAP" id="MF_01487">
    <property type="entry name" value="RecD"/>
    <property type="match status" value="1"/>
</dbReference>
<keyword evidence="4 11" id="KW-0378">Hydrolase</keyword>
<dbReference type="GO" id="GO:0016887">
    <property type="term" value="F:ATP hydrolysis activity"/>
    <property type="evidence" value="ECO:0007669"/>
    <property type="project" value="RHEA"/>
</dbReference>
<dbReference type="GO" id="GO:0009338">
    <property type="term" value="C:exodeoxyribonuclease V complex"/>
    <property type="evidence" value="ECO:0007669"/>
    <property type="project" value="InterPro"/>
</dbReference>
<evidence type="ECO:0000256" key="6">
    <source>
        <dbReference type="ARBA" id="ARBA00022839"/>
    </source>
</evidence>
<dbReference type="EMBL" id="CP003546">
    <property type="protein sequence ID" value="AFP84760.1"/>
    <property type="molecule type" value="Genomic_DNA"/>
</dbReference>
<evidence type="ECO:0000313" key="15">
    <source>
        <dbReference type="Proteomes" id="UP000003936"/>
    </source>
</evidence>
<dbReference type="CDD" id="cd18809">
    <property type="entry name" value="SF1_C_RecD"/>
    <property type="match status" value="1"/>
</dbReference>
<dbReference type="FunFam" id="3.40.50.300:FF:000912">
    <property type="entry name" value="RecBCD enzyme subunit RecD"/>
    <property type="match status" value="1"/>
</dbReference>
<comment type="catalytic activity">
    <reaction evidence="11">
        <text>ATP + H2O = ADP + phosphate + H(+)</text>
        <dbReference type="Rhea" id="RHEA:13065"/>
        <dbReference type="ChEBI" id="CHEBI:15377"/>
        <dbReference type="ChEBI" id="CHEBI:15378"/>
        <dbReference type="ChEBI" id="CHEBI:30616"/>
        <dbReference type="ChEBI" id="CHEBI:43474"/>
        <dbReference type="ChEBI" id="CHEBI:456216"/>
        <dbReference type="EC" id="5.6.2.3"/>
    </reaction>
</comment>
<dbReference type="GO" id="GO:0043139">
    <property type="term" value="F:5'-3' DNA helicase activity"/>
    <property type="evidence" value="ECO:0007669"/>
    <property type="project" value="UniProtKB-UniRule"/>
</dbReference>
<dbReference type="InterPro" id="IPR027417">
    <property type="entry name" value="P-loop_NTPase"/>
</dbReference>
<reference evidence="14 15" key="1">
    <citation type="journal article" date="2012" name="Mol. Biol. Evol.">
        <title>Genome reduction and co-evolution between the primary and secondary bacterial symbionts of psyllids.</title>
        <authorList>
            <person name="Sloan D.B."/>
            <person name="Moran N.A."/>
        </authorList>
    </citation>
    <scope>NUCLEOTIDE SEQUENCE [LARGE SCALE GENOMIC DNA]</scope>
    <source>
        <strain evidence="14">Ceuc_S</strain>
    </source>
</reference>
<feature type="domain" description="UvrD-like helicase C-terminal" evidence="12">
    <location>
        <begin position="554"/>
        <end position="601"/>
    </location>
</feature>
<dbReference type="GO" id="GO:0017116">
    <property type="term" value="F:single-stranded DNA helicase activity"/>
    <property type="evidence" value="ECO:0007669"/>
    <property type="project" value="TreeGrafter"/>
</dbReference>
<comment type="function">
    <text evidence="11">A helicase/nuclease that prepares dsDNA breaks (DSB) for recombinational DNA repair. Binds to DSBs and unwinds DNA via a highly rapid and processive ATP-dependent bidirectional helicase activity. Unwinds dsDNA until it encounters a Chi (crossover hotspot instigator) sequence from the 3' direction. Cuts ssDNA a few nucleotides 3' to the Chi site. The properties and activities of the enzyme are changed at Chi. The Chi-altered holoenzyme produces a long 3'-ssDNA overhang and facilitates RecA-binding to the ssDNA for homologous DNA recombination and repair. Holoenzyme degrades any linearized DNA that is unable to undergo homologous recombination. In the holoenzyme this subunit has ssDNA-dependent ATPase and 5'-3' helicase activity. When added to pre-assembled RecBC greatly stimulates nuclease activity and augments holoenzyme processivity. Negatively regulates the RecA-loading ability of RecBCD.</text>
</comment>
<evidence type="ECO:0000256" key="1">
    <source>
        <dbReference type="ARBA" id="ARBA00022722"/>
    </source>
</evidence>
<feature type="binding site" evidence="11">
    <location>
        <begin position="190"/>
        <end position="197"/>
    </location>
    <ligand>
        <name>ATP</name>
        <dbReference type="ChEBI" id="CHEBI:30616"/>
    </ligand>
</feature>
<dbReference type="InterPro" id="IPR049550">
    <property type="entry name" value="RecD_N"/>
</dbReference>
<keyword evidence="9 11" id="KW-0234">DNA repair</keyword>
<dbReference type="Pfam" id="PF21185">
    <property type="entry name" value="RecD_N"/>
    <property type="match status" value="1"/>
</dbReference>
<keyword evidence="6 11" id="KW-0269">Exonuclease</keyword>
<dbReference type="NCBIfam" id="NF008127">
    <property type="entry name" value="PRK10875.1"/>
    <property type="match status" value="1"/>
</dbReference>
<comment type="subunit">
    <text evidence="11">Heterotrimer of RecB, RecC and RecD. All subunits contribute to DNA-binding.</text>
</comment>
<dbReference type="GO" id="GO:0003677">
    <property type="term" value="F:DNA binding"/>
    <property type="evidence" value="ECO:0007669"/>
    <property type="project" value="UniProtKB-UniRule"/>
</dbReference>
<keyword evidence="7 11" id="KW-0067">ATP-binding</keyword>
<dbReference type="HOGENOM" id="CLU_007524_1_2_6"/>
<gene>
    <name evidence="11" type="primary">recD</name>
    <name evidence="14" type="ORF">A359_03650</name>
</gene>
<evidence type="ECO:0000313" key="14">
    <source>
        <dbReference type="EMBL" id="AFP84760.1"/>
    </source>
</evidence>
<dbReference type="KEGG" id="sect:A359_03650"/>
<evidence type="ECO:0000256" key="11">
    <source>
        <dbReference type="HAMAP-Rule" id="MF_01487"/>
    </source>
</evidence>
<dbReference type="InterPro" id="IPR006344">
    <property type="entry name" value="RecD"/>
</dbReference>
<evidence type="ECO:0000256" key="9">
    <source>
        <dbReference type="ARBA" id="ARBA00023204"/>
    </source>
</evidence>
<evidence type="ECO:0000256" key="10">
    <source>
        <dbReference type="ARBA" id="ARBA00023235"/>
    </source>
</evidence>
<dbReference type="PANTHER" id="PTHR43788">
    <property type="entry name" value="DNA2/NAM7 HELICASE FAMILY MEMBER"/>
    <property type="match status" value="1"/>
</dbReference>
<dbReference type="CDD" id="cd17933">
    <property type="entry name" value="DEXSc_RecD-like"/>
    <property type="match status" value="1"/>
</dbReference>
<keyword evidence="15" id="KW-1185">Reference proteome</keyword>
<dbReference type="NCBIfam" id="TIGR01447">
    <property type="entry name" value="recD"/>
    <property type="match status" value="1"/>
</dbReference>
<dbReference type="Proteomes" id="UP000003936">
    <property type="component" value="Chromosome"/>
</dbReference>
<dbReference type="InterPro" id="IPR050534">
    <property type="entry name" value="Coronavir_polyprotein_1ab"/>
</dbReference>
<keyword evidence="3 11" id="KW-0227">DNA damage</keyword>
<organism evidence="14 15">
    <name type="scientific">secondary endosymbiont of Ctenarytaina eucalypti</name>
    <dbReference type="NCBI Taxonomy" id="1199245"/>
    <lineage>
        <taxon>Bacteria</taxon>
        <taxon>Pseudomonadati</taxon>
        <taxon>Pseudomonadota</taxon>
        <taxon>Gammaproteobacteria</taxon>
        <taxon>Enterobacterales</taxon>
        <taxon>Enterobacteriaceae</taxon>
        <taxon>aphid secondary symbionts</taxon>
    </lineage>
</organism>
<dbReference type="Pfam" id="PF13538">
    <property type="entry name" value="UvrD_C_2"/>
    <property type="match status" value="1"/>
</dbReference>
<evidence type="ECO:0000256" key="3">
    <source>
        <dbReference type="ARBA" id="ARBA00022763"/>
    </source>
</evidence>
<dbReference type="EC" id="5.6.2.3" evidence="11"/>
<comment type="similarity">
    <text evidence="11">Belongs to the RecD family.</text>
</comment>